<keyword evidence="5" id="KW-0401">Integrin</keyword>
<dbReference type="SMART" id="SM00191">
    <property type="entry name" value="Int_alpha"/>
    <property type="match status" value="4"/>
</dbReference>
<keyword evidence="1" id="KW-0732">Signal</keyword>
<keyword evidence="3" id="KW-0378">Hydrolase</keyword>
<evidence type="ECO:0000256" key="3">
    <source>
        <dbReference type="ARBA" id="ARBA00022801"/>
    </source>
</evidence>
<dbReference type="PANTHER" id="PTHR23221:SF7">
    <property type="entry name" value="PHOSPHATIDYLINOSITOL-GLYCAN-SPECIFIC PHOSPHOLIPASE D"/>
    <property type="match status" value="1"/>
</dbReference>
<gene>
    <name evidence="5" type="ORF">DB30_04687</name>
</gene>
<dbReference type="GO" id="GO:0016787">
    <property type="term" value="F:hydrolase activity"/>
    <property type="evidence" value="ECO:0007669"/>
    <property type="project" value="UniProtKB-KW"/>
</dbReference>
<dbReference type="PROSITE" id="PS51470">
    <property type="entry name" value="FG_GAP"/>
    <property type="match status" value="2"/>
</dbReference>
<proteinExistence type="predicted"/>
<dbReference type="InterPro" id="IPR013517">
    <property type="entry name" value="FG-GAP"/>
</dbReference>
<keyword evidence="4" id="KW-0325">Glycoprotein</keyword>
<evidence type="ECO:0000256" key="2">
    <source>
        <dbReference type="ARBA" id="ARBA00022737"/>
    </source>
</evidence>
<dbReference type="GO" id="GO:0007229">
    <property type="term" value="P:integrin-mediated signaling pathway"/>
    <property type="evidence" value="ECO:0007669"/>
    <property type="project" value="UniProtKB-KW"/>
</dbReference>
<dbReference type="EMBL" id="JMCC02000004">
    <property type="protein sequence ID" value="KIG19222.1"/>
    <property type="molecule type" value="Genomic_DNA"/>
</dbReference>
<name>A0A0C2DHT5_9BACT</name>
<dbReference type="AlphaFoldDB" id="A0A0C2DHT5"/>
<dbReference type="Gene3D" id="2.130.10.130">
    <property type="entry name" value="Integrin alpha, N-terminal"/>
    <property type="match status" value="2"/>
</dbReference>
<evidence type="ECO:0000313" key="5">
    <source>
        <dbReference type="EMBL" id="KIG19222.1"/>
    </source>
</evidence>
<reference evidence="5 6" key="1">
    <citation type="submission" date="2014-12" db="EMBL/GenBank/DDBJ databases">
        <title>Genome assembly of Enhygromyxa salina DSM 15201.</title>
        <authorList>
            <person name="Sharma G."/>
            <person name="Subramanian S."/>
        </authorList>
    </citation>
    <scope>NUCLEOTIDE SEQUENCE [LARGE SCALE GENOMIC DNA]</scope>
    <source>
        <strain evidence="5 6">DSM 15201</strain>
    </source>
</reference>
<evidence type="ECO:0000256" key="1">
    <source>
        <dbReference type="ARBA" id="ARBA00022729"/>
    </source>
</evidence>
<comment type="caution">
    <text evidence="5">The sequence shown here is derived from an EMBL/GenBank/DDBJ whole genome shotgun (WGS) entry which is preliminary data.</text>
</comment>
<dbReference type="PANTHER" id="PTHR23221">
    <property type="entry name" value="GLYCOSYLPHOSPHATIDYLINOSITOL PHOSPHOLIPASE D"/>
    <property type="match status" value="1"/>
</dbReference>
<accession>A0A0C2DHT5</accession>
<organism evidence="5 6">
    <name type="scientific">Enhygromyxa salina</name>
    <dbReference type="NCBI Taxonomy" id="215803"/>
    <lineage>
        <taxon>Bacteria</taxon>
        <taxon>Pseudomonadati</taxon>
        <taxon>Myxococcota</taxon>
        <taxon>Polyangia</taxon>
        <taxon>Nannocystales</taxon>
        <taxon>Nannocystaceae</taxon>
        <taxon>Enhygromyxa</taxon>
    </lineage>
</organism>
<keyword evidence="2" id="KW-0677">Repeat</keyword>
<sequence length="620" mass="63889">MLRPAASYSGVWARDADAEGVAVTHVACAISRVDGAVRVYHCVMSIRAFRRSPMRATIVSSLGPVLACASFDPSPDIEAGSTAESGGVEESVEFDGQGRGRIYPPIQAGSKSAVVIGAPQSAYSGNVRAGQVLIVIDDGAGYVVPDSVPARIVEDQTAPICSDGHRFAWELGANRRLGSALAFYVQKPGSPFSSYAGRLATSAATAAGNSGRLLLYPGCSSCVVFPKPSGEDTVLGTQFGGSVAFGFFGDPAEVPTEKMIVGSPLDGSGTVAVIDAEAYRRFEQLNIVGGTREGTRECQCDFSPNFGNVDCQPWSEVLNGAFNNEEFGASLSVADFDCDGVDDLAIGAPGAALPIQGGGFVEGAGAVYVFANAPPNIVGGATVLRQGAFEVGGEPEPSDRFGETLIAGNFNGARLSVSERSCFDLVVATPGENDGIGEIQVFEGSPDGFVFVGPILHLEDTGLSTGEPGDRFGHAMTAGDFNRDGFDDLAVSAPGDSVGGSVMVIPGSANGLVIDNATLWTQANGDNEPGDEAGYSLSWTRGRVGGVRGDLAAALVVGIPGEDSDAGAVVAIRLSFDGMFFHGGGPTWTMADFGGEVVSGDRFGETLMPARAMPMRPWEG</sequence>
<dbReference type="SUPFAM" id="SSF69318">
    <property type="entry name" value="Integrin alpha N-terminal domain"/>
    <property type="match status" value="2"/>
</dbReference>
<dbReference type="Pfam" id="PF01839">
    <property type="entry name" value="FG-GAP"/>
    <property type="match status" value="2"/>
</dbReference>
<dbReference type="InterPro" id="IPR028994">
    <property type="entry name" value="Integrin_alpha_N"/>
</dbReference>
<evidence type="ECO:0000256" key="4">
    <source>
        <dbReference type="ARBA" id="ARBA00023180"/>
    </source>
</evidence>
<dbReference type="Proteomes" id="UP000031599">
    <property type="component" value="Unassembled WGS sequence"/>
</dbReference>
<dbReference type="InterPro" id="IPR013519">
    <property type="entry name" value="Int_alpha_beta-p"/>
</dbReference>
<evidence type="ECO:0000313" key="6">
    <source>
        <dbReference type="Proteomes" id="UP000031599"/>
    </source>
</evidence>
<protein>
    <submittedName>
        <fullName evidence="5">Putative integrin-like protein</fullName>
    </submittedName>
</protein>